<evidence type="ECO:0000313" key="1">
    <source>
        <dbReference type="EMBL" id="KAK1257438.1"/>
    </source>
</evidence>
<sequence>MTGTSTATICASIRLLLGGPFTLHLHHGRRTRTNLPRSIAASGVQAAAAASGRTRGGHLSGVGEGCVERRRRAVEGQRLQGGREGERVISGASVGERQIACASDPVGRERGREVGEVVVEGGVGGGGGEEVVAGHMVENDEGFVEAGGDRAKEETLIPFIL</sequence>
<accession>A0AAV8ZZE0</accession>
<protein>
    <submittedName>
        <fullName evidence="1">Uncharacterized protein</fullName>
    </submittedName>
</protein>
<evidence type="ECO:0000313" key="2">
    <source>
        <dbReference type="Proteomes" id="UP001179952"/>
    </source>
</evidence>
<keyword evidence="2" id="KW-1185">Reference proteome</keyword>
<dbReference type="EMBL" id="JAUJYN010000043">
    <property type="protein sequence ID" value="KAK1257438.1"/>
    <property type="molecule type" value="Genomic_DNA"/>
</dbReference>
<name>A0AAV8ZZE0_ACOGR</name>
<reference evidence="1" key="2">
    <citation type="submission" date="2023-06" db="EMBL/GenBank/DDBJ databases">
        <authorList>
            <person name="Ma L."/>
            <person name="Liu K.-W."/>
            <person name="Li Z."/>
            <person name="Hsiao Y.-Y."/>
            <person name="Qi Y."/>
            <person name="Fu T."/>
            <person name="Tang G."/>
            <person name="Zhang D."/>
            <person name="Sun W.-H."/>
            <person name="Liu D.-K."/>
            <person name="Li Y."/>
            <person name="Chen G.-Z."/>
            <person name="Liu X.-D."/>
            <person name="Liao X.-Y."/>
            <person name="Jiang Y.-T."/>
            <person name="Yu X."/>
            <person name="Hao Y."/>
            <person name="Huang J."/>
            <person name="Zhao X.-W."/>
            <person name="Ke S."/>
            <person name="Chen Y.-Y."/>
            <person name="Wu W.-L."/>
            <person name="Hsu J.-L."/>
            <person name="Lin Y.-F."/>
            <person name="Huang M.-D."/>
            <person name="Li C.-Y."/>
            <person name="Huang L."/>
            <person name="Wang Z.-W."/>
            <person name="Zhao X."/>
            <person name="Zhong W.-Y."/>
            <person name="Peng D.-H."/>
            <person name="Ahmad S."/>
            <person name="Lan S."/>
            <person name="Zhang J.-S."/>
            <person name="Tsai W.-C."/>
            <person name="Van De Peer Y."/>
            <person name="Liu Z.-J."/>
        </authorList>
    </citation>
    <scope>NUCLEOTIDE SEQUENCE</scope>
    <source>
        <strain evidence="1">SCP</strain>
        <tissue evidence="1">Leaves</tissue>
    </source>
</reference>
<dbReference type="Proteomes" id="UP001179952">
    <property type="component" value="Unassembled WGS sequence"/>
</dbReference>
<dbReference type="AlphaFoldDB" id="A0AAV8ZZE0"/>
<comment type="caution">
    <text evidence="1">The sequence shown here is derived from an EMBL/GenBank/DDBJ whole genome shotgun (WGS) entry which is preliminary data.</text>
</comment>
<gene>
    <name evidence="1" type="ORF">QJS04_geneDACA011598</name>
</gene>
<proteinExistence type="predicted"/>
<reference evidence="1" key="1">
    <citation type="journal article" date="2023" name="Nat. Commun.">
        <title>Diploid and tetraploid genomes of Acorus and the evolution of monocots.</title>
        <authorList>
            <person name="Ma L."/>
            <person name="Liu K.W."/>
            <person name="Li Z."/>
            <person name="Hsiao Y.Y."/>
            <person name="Qi Y."/>
            <person name="Fu T."/>
            <person name="Tang G.D."/>
            <person name="Zhang D."/>
            <person name="Sun W.H."/>
            <person name="Liu D.K."/>
            <person name="Li Y."/>
            <person name="Chen G.Z."/>
            <person name="Liu X.D."/>
            <person name="Liao X.Y."/>
            <person name="Jiang Y.T."/>
            <person name="Yu X."/>
            <person name="Hao Y."/>
            <person name="Huang J."/>
            <person name="Zhao X.W."/>
            <person name="Ke S."/>
            <person name="Chen Y.Y."/>
            <person name="Wu W.L."/>
            <person name="Hsu J.L."/>
            <person name="Lin Y.F."/>
            <person name="Huang M.D."/>
            <person name="Li C.Y."/>
            <person name="Huang L."/>
            <person name="Wang Z.W."/>
            <person name="Zhao X."/>
            <person name="Zhong W.Y."/>
            <person name="Peng D.H."/>
            <person name="Ahmad S."/>
            <person name="Lan S."/>
            <person name="Zhang J.S."/>
            <person name="Tsai W.C."/>
            <person name="Van de Peer Y."/>
            <person name="Liu Z.J."/>
        </authorList>
    </citation>
    <scope>NUCLEOTIDE SEQUENCE</scope>
    <source>
        <strain evidence="1">SCP</strain>
    </source>
</reference>
<organism evidence="1 2">
    <name type="scientific">Acorus gramineus</name>
    <name type="common">Dwarf sweet flag</name>
    <dbReference type="NCBI Taxonomy" id="55184"/>
    <lineage>
        <taxon>Eukaryota</taxon>
        <taxon>Viridiplantae</taxon>
        <taxon>Streptophyta</taxon>
        <taxon>Embryophyta</taxon>
        <taxon>Tracheophyta</taxon>
        <taxon>Spermatophyta</taxon>
        <taxon>Magnoliopsida</taxon>
        <taxon>Liliopsida</taxon>
        <taxon>Acoraceae</taxon>
        <taxon>Acorus</taxon>
    </lineage>
</organism>